<sequence>MEAIKRSLEAFVKARNLEQKIQTDLSALLDHPLVEDWLSRHPQWTKTKLERFSIKVKHYIREEENCQKCPGLDRCPNLLKGHKAELLAYSGMVDVTYTPCRYQKRALQEARKAKLIKSHHISADILQGSFRHFDRNDAGRLDAFQAVLDFCMTVQPGKNPMGIYLYGRLGVGKSYLLGAAANKLAERDIATYMVYTPEFFREVKGAIAEQKVEEKVEALQKVPVLILDDIGAETISAWARDEVLGPILQYRVIHKLPTLYTSNYDYDQLEEHLAYSQKGGIEQMKAKRIMERIRHYTRAYFMEGPNRRTQMK</sequence>
<protein>
    <submittedName>
        <fullName evidence="3">Primosomal protein DnaI</fullName>
    </submittedName>
</protein>
<feature type="domain" description="IstB-like ATP-binding" evidence="1">
    <location>
        <begin position="159"/>
        <end position="302"/>
    </location>
</feature>
<dbReference type="Pfam" id="PF01695">
    <property type="entry name" value="IstB_IS21"/>
    <property type="match status" value="1"/>
</dbReference>
<evidence type="ECO:0000313" key="3">
    <source>
        <dbReference type="EMBL" id="QZT34961.1"/>
    </source>
</evidence>
<evidence type="ECO:0000259" key="2">
    <source>
        <dbReference type="Pfam" id="PF07319"/>
    </source>
</evidence>
<keyword evidence="4" id="KW-1185">Reference proteome</keyword>
<dbReference type="KEGG" id="cthu:HUR95_06890"/>
<evidence type="ECO:0000313" key="4">
    <source>
        <dbReference type="Proteomes" id="UP000825179"/>
    </source>
</evidence>
<evidence type="ECO:0000259" key="1">
    <source>
        <dbReference type="Pfam" id="PF01695"/>
    </source>
</evidence>
<proteinExistence type="predicted"/>
<dbReference type="PANTHER" id="PTHR30050">
    <property type="entry name" value="CHROMOSOMAL REPLICATION INITIATOR PROTEIN DNAA"/>
    <property type="match status" value="1"/>
</dbReference>
<dbReference type="NCBIfam" id="NF006505">
    <property type="entry name" value="PRK08939.1"/>
    <property type="match status" value="1"/>
</dbReference>
<reference evidence="3 4" key="1">
    <citation type="journal article" date="2020" name="Extremophiles">
        <title>Genomic analysis of Caldalkalibacillus thermarum TA2.A1 reveals aerobic alkaliphilic metabolism and evolutionary hallmarks linking alkaliphilic bacteria and plant life.</title>
        <authorList>
            <person name="de Jong S.I."/>
            <person name="van den Broek M.A."/>
            <person name="Merkel A.Y."/>
            <person name="de la Torre Cortes P."/>
            <person name="Kalamorz F."/>
            <person name="Cook G.M."/>
            <person name="van Loosdrecht M.C.M."/>
            <person name="McMillan D.G.G."/>
        </authorList>
    </citation>
    <scope>NUCLEOTIDE SEQUENCE [LARGE SCALE GENOMIC DNA]</scope>
    <source>
        <strain evidence="3 4">TA2.A1</strain>
    </source>
</reference>
<dbReference type="PANTHER" id="PTHR30050:SF8">
    <property type="entry name" value="PRIMOSOMAL PROTEIN DNAI"/>
    <property type="match status" value="1"/>
</dbReference>
<dbReference type="RefSeq" id="WP_222823124.1">
    <property type="nucleotide sequence ID" value="NZ_CP082237.1"/>
</dbReference>
<dbReference type="Proteomes" id="UP000825179">
    <property type="component" value="Chromosome"/>
</dbReference>
<name>A0A8X8IC22_CALTT</name>
<dbReference type="CDD" id="cd00009">
    <property type="entry name" value="AAA"/>
    <property type="match status" value="1"/>
</dbReference>
<dbReference type="InterPro" id="IPR009928">
    <property type="entry name" value="DnaI_N"/>
</dbReference>
<gene>
    <name evidence="3" type="primary">dnaI</name>
    <name evidence="3" type="ORF">HUR95_06890</name>
</gene>
<dbReference type="EMBL" id="CP082237">
    <property type="protein sequence ID" value="QZT34961.1"/>
    <property type="molecule type" value="Genomic_DNA"/>
</dbReference>
<dbReference type="GO" id="GO:0005524">
    <property type="term" value="F:ATP binding"/>
    <property type="evidence" value="ECO:0007669"/>
    <property type="project" value="InterPro"/>
</dbReference>
<feature type="domain" description="Primosomal DnaI N-terminal" evidence="2">
    <location>
        <begin position="1"/>
        <end position="97"/>
    </location>
</feature>
<dbReference type="InterPro" id="IPR002611">
    <property type="entry name" value="IstB_ATP-bd"/>
</dbReference>
<dbReference type="SUPFAM" id="SSF52540">
    <property type="entry name" value="P-loop containing nucleoside triphosphate hydrolases"/>
    <property type="match status" value="1"/>
</dbReference>
<dbReference type="Pfam" id="PF07319">
    <property type="entry name" value="DnaI_N"/>
    <property type="match status" value="1"/>
</dbReference>
<organism evidence="3 4">
    <name type="scientific">Caldalkalibacillus thermarum (strain TA2.A1)</name>
    <dbReference type="NCBI Taxonomy" id="986075"/>
    <lineage>
        <taxon>Bacteria</taxon>
        <taxon>Bacillati</taxon>
        <taxon>Bacillota</taxon>
        <taxon>Bacilli</taxon>
        <taxon>Bacillales</taxon>
        <taxon>Bacillaceae</taxon>
        <taxon>Caldalkalibacillus</taxon>
    </lineage>
</organism>
<dbReference type="Gene3D" id="3.40.50.300">
    <property type="entry name" value="P-loop containing nucleotide triphosphate hydrolases"/>
    <property type="match status" value="1"/>
</dbReference>
<dbReference type="AlphaFoldDB" id="A0A8X8IC22"/>
<accession>A0A8X8IC22</accession>
<dbReference type="GO" id="GO:0006260">
    <property type="term" value="P:DNA replication"/>
    <property type="evidence" value="ECO:0007669"/>
    <property type="project" value="TreeGrafter"/>
</dbReference>
<dbReference type="InterPro" id="IPR027417">
    <property type="entry name" value="P-loop_NTPase"/>
</dbReference>